<dbReference type="eggNOG" id="KOG1279">
    <property type="taxonomic scope" value="Eukaryota"/>
</dbReference>
<dbReference type="CDD" id="cd00167">
    <property type="entry name" value="SANT"/>
    <property type="match status" value="1"/>
</dbReference>
<dbReference type="AlphaFoldDB" id="H8X9U1"/>
<dbReference type="GO" id="GO:0003677">
    <property type="term" value="F:DNA binding"/>
    <property type="evidence" value="ECO:0007669"/>
    <property type="project" value="UniProtKB-KW"/>
</dbReference>
<feature type="region of interest" description="Disordered" evidence="5">
    <location>
        <begin position="548"/>
        <end position="599"/>
    </location>
</feature>
<evidence type="ECO:0000259" key="8">
    <source>
        <dbReference type="PROSITE" id="PS51293"/>
    </source>
</evidence>
<dbReference type="Gene3D" id="1.10.10.60">
    <property type="entry name" value="Homeodomain-like"/>
    <property type="match status" value="1"/>
</dbReference>
<dbReference type="Proteomes" id="UP000005018">
    <property type="component" value="Chromosome 7"/>
</dbReference>
<name>H8X9U1_CANO9</name>
<dbReference type="KEGG" id="cot:CORT_0G00680"/>
<evidence type="ECO:0000259" key="7">
    <source>
        <dbReference type="PROSITE" id="PS50934"/>
    </source>
</evidence>
<reference evidence="9 10" key="1">
    <citation type="journal article" date="2012" name="PLoS ONE">
        <title>Sequence and analysis of the genome of the pathogenic yeast Candida orthopsilosis.</title>
        <authorList>
            <person name="Riccombeni A."/>
            <person name="Vidanes G."/>
            <person name="Proux-Wera E."/>
            <person name="Wolfe K.H."/>
            <person name="Butler G."/>
        </authorList>
    </citation>
    <scope>NUCLEOTIDE SEQUENCE [LARGE SCALE GENOMIC DNA]</scope>
    <source>
        <strain evidence="9 10">Co 90-125</strain>
    </source>
</reference>
<evidence type="ECO:0000313" key="9">
    <source>
        <dbReference type="EMBL" id="CCG24757.1"/>
    </source>
</evidence>
<keyword evidence="3" id="KW-0804">Transcription</keyword>
<dbReference type="OrthoDB" id="118550at2759"/>
<evidence type="ECO:0000256" key="1">
    <source>
        <dbReference type="ARBA" id="ARBA00023015"/>
    </source>
</evidence>
<dbReference type="GO" id="GO:0016514">
    <property type="term" value="C:SWI/SNF complex"/>
    <property type="evidence" value="ECO:0007669"/>
    <property type="project" value="TreeGrafter"/>
</dbReference>
<dbReference type="CDD" id="cd02336">
    <property type="entry name" value="ZZ_RSC8"/>
    <property type="match status" value="1"/>
</dbReference>
<feature type="compositionally biased region" description="Acidic residues" evidence="5">
    <location>
        <begin position="563"/>
        <end position="572"/>
    </location>
</feature>
<organism evidence="9 10">
    <name type="scientific">Candida orthopsilosis (strain 90-125)</name>
    <name type="common">Yeast</name>
    <dbReference type="NCBI Taxonomy" id="1136231"/>
    <lineage>
        <taxon>Eukaryota</taxon>
        <taxon>Fungi</taxon>
        <taxon>Dikarya</taxon>
        <taxon>Ascomycota</taxon>
        <taxon>Saccharomycotina</taxon>
        <taxon>Pichiomycetes</taxon>
        <taxon>Debaryomycetaceae</taxon>
        <taxon>Candida/Lodderomyces clade</taxon>
        <taxon>Candida</taxon>
    </lineage>
</organism>
<dbReference type="Pfam" id="PF04433">
    <property type="entry name" value="SWIRM"/>
    <property type="match status" value="1"/>
</dbReference>
<feature type="compositionally biased region" description="Polar residues" evidence="5">
    <location>
        <begin position="1"/>
        <end position="20"/>
    </location>
</feature>
<dbReference type="InterPro" id="IPR001005">
    <property type="entry name" value="SANT/Myb"/>
</dbReference>
<dbReference type="GO" id="GO:0042393">
    <property type="term" value="F:histone binding"/>
    <property type="evidence" value="ECO:0007669"/>
    <property type="project" value="TreeGrafter"/>
</dbReference>
<dbReference type="Pfam" id="PF00249">
    <property type="entry name" value="Myb_DNA-binding"/>
    <property type="match status" value="1"/>
</dbReference>
<feature type="region of interest" description="Disordered" evidence="5">
    <location>
        <begin position="211"/>
        <end position="231"/>
    </location>
</feature>
<evidence type="ECO:0000259" key="6">
    <source>
        <dbReference type="PROSITE" id="PS50090"/>
    </source>
</evidence>
<accession>H8X9U1</accession>
<dbReference type="InterPro" id="IPR017884">
    <property type="entry name" value="SANT_dom"/>
</dbReference>
<keyword evidence="4" id="KW-0539">Nucleus</keyword>
<dbReference type="PROSITE" id="PS50090">
    <property type="entry name" value="MYB_LIKE"/>
    <property type="match status" value="1"/>
</dbReference>
<dbReference type="PROSITE" id="PS51293">
    <property type="entry name" value="SANT"/>
    <property type="match status" value="1"/>
</dbReference>
<dbReference type="RefSeq" id="XP_003870885.1">
    <property type="nucleotide sequence ID" value="XM_003870836.1"/>
</dbReference>
<feature type="domain" description="SWIRM" evidence="7">
    <location>
        <begin position="79"/>
        <end position="176"/>
    </location>
</feature>
<keyword evidence="10" id="KW-1185">Reference proteome</keyword>
<sequence length="599" mass="68340">MSSVEQPSTQENGSTPVIDNQHSIESHQHQQQQQQQQQQQPESTQETQEQKPNVVDIEQLQKEFQEKSRKYLVEQTQHVIIPSFAKWFNINQIHPLEKKSFPDFFSEDSIYKTPQSFKYIRDFIINTFRLNPKEYLTITAIRRNLAGDVTNIIRIHQFLEQWGLINYQIDPKTKSTILGPQYTGHFQITLDAPDGLVPYVSEDAKLIDQKATSVTGEDEGEGTKQAESISDVTVKKESSSTETPLSLNMEIRRNVYSTGETKFDFKPQHKVSYSCSICGKDATEIRYHNLKLKSYSYNPNSTINNASILCSICYDQGLFPSNFTSSDFVQFKQLTESEIWSEQEILLLLEGIEMFGTFESTNNLITAGSNININAQNQWNKIAEHVATKTKEQCLKKFLQLPIEDKFLHKLISENSQQKELQSSGHELDKANLVEEIVQKLIQSNQGQDLIKQNATEYTSQSNAEQFQLINQIIDLTVEKVNLKLGKIDQLQTQLISITNQLQSERKQLQLTRWVQLNKINKLKQERPDLSDVLSDLMKPVKISDINSSAIGADEQGKKEGDDNAMDVDAGVDSDKAAKDDESVPISVSRPKEYQFWSG</sequence>
<evidence type="ECO:0000313" key="10">
    <source>
        <dbReference type="Proteomes" id="UP000005018"/>
    </source>
</evidence>
<dbReference type="FunFam" id="1.10.10.10:FF:000020">
    <property type="entry name" value="SWI/SNF complex subunit SMARCC2 isoform c"/>
    <property type="match status" value="1"/>
</dbReference>
<evidence type="ECO:0000256" key="4">
    <source>
        <dbReference type="ARBA" id="ARBA00023242"/>
    </source>
</evidence>
<feature type="region of interest" description="Disordered" evidence="5">
    <location>
        <begin position="1"/>
        <end position="53"/>
    </location>
</feature>
<evidence type="ECO:0000256" key="5">
    <source>
        <dbReference type="SAM" id="MobiDB-lite"/>
    </source>
</evidence>
<gene>
    <name evidence="9" type="ORF">CORT_0G00680</name>
</gene>
<dbReference type="InterPro" id="IPR007526">
    <property type="entry name" value="SWIRM"/>
</dbReference>
<dbReference type="PROSITE" id="PS50934">
    <property type="entry name" value="SWIRM"/>
    <property type="match status" value="1"/>
</dbReference>
<dbReference type="SUPFAM" id="SSF46689">
    <property type="entry name" value="Homeodomain-like"/>
    <property type="match status" value="2"/>
</dbReference>
<keyword evidence="1" id="KW-0805">Transcription regulation</keyword>
<feature type="compositionally biased region" description="Basic and acidic residues" evidence="5">
    <location>
        <begin position="573"/>
        <end position="582"/>
    </location>
</feature>
<dbReference type="HOGENOM" id="CLU_004447_3_2_1"/>
<dbReference type="PANTHER" id="PTHR12802">
    <property type="entry name" value="SWI/SNF COMPLEX-RELATED"/>
    <property type="match status" value="1"/>
</dbReference>
<dbReference type="Gene3D" id="1.10.10.10">
    <property type="entry name" value="Winged helix-like DNA-binding domain superfamily/Winged helix DNA-binding domain"/>
    <property type="match status" value="1"/>
</dbReference>
<feature type="domain" description="SANT" evidence="8">
    <location>
        <begin position="335"/>
        <end position="406"/>
    </location>
</feature>
<feature type="compositionally biased region" description="Low complexity" evidence="5">
    <location>
        <begin position="29"/>
        <end position="47"/>
    </location>
</feature>
<evidence type="ECO:0000256" key="3">
    <source>
        <dbReference type="ARBA" id="ARBA00023163"/>
    </source>
</evidence>
<dbReference type="SMART" id="SM00717">
    <property type="entry name" value="SANT"/>
    <property type="match status" value="1"/>
</dbReference>
<proteinExistence type="predicted"/>
<dbReference type="InterPro" id="IPR036388">
    <property type="entry name" value="WH-like_DNA-bd_sf"/>
</dbReference>
<protein>
    <submittedName>
        <fullName evidence="9">RSC chromatin remodeling complex component</fullName>
    </submittedName>
</protein>
<feature type="domain" description="Myb-like" evidence="6">
    <location>
        <begin position="340"/>
        <end position="402"/>
    </location>
</feature>
<dbReference type="EMBL" id="HE681725">
    <property type="protein sequence ID" value="CCG24757.1"/>
    <property type="molecule type" value="Genomic_DNA"/>
</dbReference>
<dbReference type="GO" id="GO:0045893">
    <property type="term" value="P:positive regulation of DNA-templated transcription"/>
    <property type="evidence" value="ECO:0007669"/>
    <property type="project" value="TreeGrafter"/>
</dbReference>
<dbReference type="GeneID" id="14541969"/>
<dbReference type="PANTHER" id="PTHR12802:SF150">
    <property type="entry name" value="CHROMATIN STRUCTURE-REMODELING COMPLEX PROTEIN RSC8"/>
    <property type="match status" value="1"/>
</dbReference>
<dbReference type="InterPro" id="IPR041984">
    <property type="entry name" value="Rsc8/Ssr1/Ssr2_ZZ"/>
</dbReference>
<evidence type="ECO:0000256" key="2">
    <source>
        <dbReference type="ARBA" id="ARBA00023125"/>
    </source>
</evidence>
<keyword evidence="2" id="KW-0238">DNA-binding</keyword>
<dbReference type="InterPro" id="IPR009057">
    <property type="entry name" value="Homeodomain-like_sf"/>
</dbReference>